<accession>A0A3P1C3H7</accession>
<evidence type="ECO:0000313" key="1">
    <source>
        <dbReference type="EMBL" id="RRB07847.1"/>
    </source>
</evidence>
<dbReference type="EMBL" id="RQJO01000007">
    <property type="protein sequence ID" value="RRB07847.1"/>
    <property type="molecule type" value="Genomic_DNA"/>
</dbReference>
<keyword evidence="2" id="KW-1185">Reference proteome</keyword>
<protein>
    <submittedName>
        <fullName evidence="1">Uncharacterized protein</fullName>
    </submittedName>
</protein>
<comment type="caution">
    <text evidence="1">The sequence shown here is derived from an EMBL/GenBank/DDBJ whole genome shotgun (WGS) entry which is preliminary data.</text>
</comment>
<dbReference type="RefSeq" id="WP_124873348.1">
    <property type="nucleotide sequence ID" value="NZ_RQJO01000007.1"/>
</dbReference>
<sequence>MRRDIQDGLKRIIPLTIQGLPDLINLPFPVRFSEEIQFIVLNIGEVRTYRQMSQLVLVLQGESQGVVWTNFGFAANNLEELFDKVSEYVAQGLVLKEVKTYQTGRWIQWPIDLFDGQSLLNQTRHLQHEWETILSPSLHARQIHQLRQATFDRQISYYEQQIHWARIQLAHLKQACDQAKAQPDAQLRAWNLNRLEVLRQRHELMMGQLQLAHQHATNFLEILMR</sequence>
<reference evidence="1 2" key="1">
    <citation type="submission" date="2018-11" db="EMBL/GenBank/DDBJ databases">
        <authorList>
            <person name="Zhou Z."/>
            <person name="Wang G."/>
        </authorList>
    </citation>
    <scope>NUCLEOTIDE SEQUENCE [LARGE SCALE GENOMIC DNA]</scope>
    <source>
        <strain evidence="1 2">KCTC52004</strain>
    </source>
</reference>
<gene>
    <name evidence="1" type="ORF">EHT25_08745</name>
</gene>
<organism evidence="1 2">
    <name type="scientific">Larkinella rosea</name>
    <dbReference type="NCBI Taxonomy" id="2025312"/>
    <lineage>
        <taxon>Bacteria</taxon>
        <taxon>Pseudomonadati</taxon>
        <taxon>Bacteroidota</taxon>
        <taxon>Cytophagia</taxon>
        <taxon>Cytophagales</taxon>
        <taxon>Spirosomataceae</taxon>
        <taxon>Larkinella</taxon>
    </lineage>
</organism>
<dbReference type="Proteomes" id="UP000271925">
    <property type="component" value="Unassembled WGS sequence"/>
</dbReference>
<dbReference type="AlphaFoldDB" id="A0A3P1C3H7"/>
<evidence type="ECO:0000313" key="2">
    <source>
        <dbReference type="Proteomes" id="UP000271925"/>
    </source>
</evidence>
<proteinExistence type="predicted"/>
<name>A0A3P1C3H7_9BACT</name>